<dbReference type="Proteomes" id="UP000834106">
    <property type="component" value="Chromosome 3"/>
</dbReference>
<evidence type="ECO:0008006" key="9">
    <source>
        <dbReference type="Google" id="ProtNLM"/>
    </source>
</evidence>
<dbReference type="GO" id="GO:0003950">
    <property type="term" value="F:NAD+ poly-ADP-ribosyltransferase activity"/>
    <property type="evidence" value="ECO:0007669"/>
    <property type="project" value="InterPro"/>
</dbReference>
<dbReference type="PROSITE" id="PS51879">
    <property type="entry name" value="RST"/>
    <property type="match status" value="1"/>
</dbReference>
<name>A0AAD2DK00_9LAMI</name>
<proteinExistence type="predicted"/>
<dbReference type="AlphaFoldDB" id="A0AAD2DK00"/>
<dbReference type="PROSITE" id="PS51059">
    <property type="entry name" value="PARP_CATALYTIC"/>
    <property type="match status" value="1"/>
</dbReference>
<evidence type="ECO:0000259" key="5">
    <source>
        <dbReference type="PROSITE" id="PS51059"/>
    </source>
</evidence>
<dbReference type="PANTHER" id="PTHR32263">
    <property type="entry name" value="INACTIVE POLY [ADP-RIBOSE] POLYMERASE SRO4-RELATED"/>
    <property type="match status" value="1"/>
</dbReference>
<dbReference type="GO" id="GO:0005634">
    <property type="term" value="C:nucleus"/>
    <property type="evidence" value="ECO:0007669"/>
    <property type="project" value="UniProtKB-SubCell"/>
</dbReference>
<evidence type="ECO:0000313" key="8">
    <source>
        <dbReference type="Proteomes" id="UP000834106"/>
    </source>
</evidence>
<keyword evidence="2" id="KW-0217">Developmental protein</keyword>
<reference evidence="7" key="1">
    <citation type="submission" date="2023-05" db="EMBL/GenBank/DDBJ databases">
        <authorList>
            <person name="Huff M."/>
        </authorList>
    </citation>
    <scope>NUCLEOTIDE SEQUENCE</scope>
</reference>
<protein>
    <recommendedName>
        <fullName evidence="9">Poly [ADP-ribose] polymerase</fullName>
    </recommendedName>
</protein>
<evidence type="ECO:0000313" key="7">
    <source>
        <dbReference type="EMBL" id="CAI9757452.1"/>
    </source>
</evidence>
<dbReference type="EMBL" id="OU503038">
    <property type="protein sequence ID" value="CAI9757452.1"/>
    <property type="molecule type" value="Genomic_DNA"/>
</dbReference>
<evidence type="ECO:0000256" key="2">
    <source>
        <dbReference type="ARBA" id="ARBA00022473"/>
    </source>
</evidence>
<evidence type="ECO:0000259" key="6">
    <source>
        <dbReference type="PROSITE" id="PS51879"/>
    </source>
</evidence>
<dbReference type="Pfam" id="PF12174">
    <property type="entry name" value="RST"/>
    <property type="match status" value="1"/>
</dbReference>
<organism evidence="7 8">
    <name type="scientific">Fraxinus pennsylvanica</name>
    <dbReference type="NCBI Taxonomy" id="56036"/>
    <lineage>
        <taxon>Eukaryota</taxon>
        <taxon>Viridiplantae</taxon>
        <taxon>Streptophyta</taxon>
        <taxon>Embryophyta</taxon>
        <taxon>Tracheophyta</taxon>
        <taxon>Spermatophyta</taxon>
        <taxon>Magnoliopsida</taxon>
        <taxon>eudicotyledons</taxon>
        <taxon>Gunneridae</taxon>
        <taxon>Pentapetalae</taxon>
        <taxon>asterids</taxon>
        <taxon>lamiids</taxon>
        <taxon>Lamiales</taxon>
        <taxon>Oleaceae</taxon>
        <taxon>Oleeae</taxon>
        <taxon>Fraxinus</taxon>
    </lineage>
</organism>
<keyword evidence="8" id="KW-1185">Reference proteome</keyword>
<dbReference type="InterPro" id="IPR022003">
    <property type="entry name" value="RST"/>
</dbReference>
<feature type="domain" description="PARP catalytic" evidence="5">
    <location>
        <begin position="86"/>
        <end position="307"/>
    </location>
</feature>
<evidence type="ECO:0000256" key="3">
    <source>
        <dbReference type="ARBA" id="ARBA00023016"/>
    </source>
</evidence>
<evidence type="ECO:0000256" key="1">
    <source>
        <dbReference type="ARBA" id="ARBA00004123"/>
    </source>
</evidence>
<dbReference type="InterPro" id="IPR012317">
    <property type="entry name" value="Poly(ADP-ribose)pol_cat_dom"/>
</dbReference>
<dbReference type="Gene3D" id="3.90.228.10">
    <property type="match status" value="1"/>
</dbReference>
<sequence>MSKTNTPTVLSKFQDPVNFCPKVVLSLSMGSTDVYTMEFQPSSQIKTLKLFDECPYNSNTEIQGSRDNLEDQREKVSLASKCESGISGIDNGQDTHMFKNGLIRVHEEDKMYGIIKNKYVSSLSNCGLHTEVEAIHKKDYSGVMCQAKLQSFCIYTRAMEQNIRGGANVKYAWYGASKNELNDILLHGFGHSMNIGEYSGGICLYPADYPIGSFQSSVADEDGLRHLLLCRVLLGRTEIVQPNSGQSNPSSDKFDSGVDNLACPKKYVVWSTRLNTHLLPEYIVSFRSSTGLEGYQRISHPLRRPISNFIPFPALIKALSKFLPPDAIKVIAKHYGDHKEKKMTRLELIQRLRNIAGDKLLLVVIKSYMDKMKAPQIGFSRNCNNRGVNSDLQEWMTSLR</sequence>
<keyword evidence="3" id="KW-0346">Stress response</keyword>
<feature type="domain" description="RST" evidence="6">
    <location>
        <begin position="303"/>
        <end position="374"/>
    </location>
</feature>
<gene>
    <name evidence="7" type="ORF">FPE_LOCUS4882</name>
</gene>
<comment type="subcellular location">
    <subcellularLocation>
        <location evidence="1">Nucleus</location>
    </subcellularLocation>
</comment>
<evidence type="ECO:0000256" key="4">
    <source>
        <dbReference type="ARBA" id="ARBA00023242"/>
    </source>
</evidence>
<dbReference type="PANTHER" id="PTHR32263:SF12">
    <property type="entry name" value="INACTIVE POLY [ADP-RIBOSE] POLYMERASE SRO4-RELATED"/>
    <property type="match status" value="1"/>
</dbReference>
<dbReference type="SUPFAM" id="SSF56399">
    <property type="entry name" value="ADP-ribosylation"/>
    <property type="match status" value="1"/>
</dbReference>
<keyword evidence="4" id="KW-0539">Nucleus</keyword>
<accession>A0AAD2DK00</accession>
<dbReference type="InterPro" id="IPR044964">
    <property type="entry name" value="RCD1/SRO1-5"/>
</dbReference>